<gene>
    <name evidence="1" type="ORF">PAT3040_01231</name>
</gene>
<protein>
    <submittedName>
        <fullName evidence="1">Uncharacterized protein</fullName>
    </submittedName>
</protein>
<dbReference type="AlphaFoldDB" id="A0A2R5EJ99"/>
<reference evidence="1 2" key="1">
    <citation type="submission" date="2017-08" db="EMBL/GenBank/DDBJ databases">
        <title>Substantial Increase in Enzyme Production by Combined Drug-Resistance Mutations in Paenibacillus agaridevorans.</title>
        <authorList>
            <person name="Tanaka Y."/>
            <person name="Funane K."/>
            <person name="Hosaka T."/>
            <person name="Shiwa Y."/>
            <person name="Fujita N."/>
            <person name="Miyazaki T."/>
            <person name="Yoshikawa H."/>
            <person name="Murakami K."/>
            <person name="Kasahara K."/>
            <person name="Inaoka T."/>
            <person name="Hiraga Y."/>
            <person name="Ochi K."/>
        </authorList>
    </citation>
    <scope>NUCLEOTIDE SEQUENCE [LARGE SCALE GENOMIC DNA]</scope>
    <source>
        <strain evidence="1 2">T-3040</strain>
    </source>
</reference>
<accession>A0A2R5EJ99</accession>
<evidence type="ECO:0000313" key="1">
    <source>
        <dbReference type="EMBL" id="GBG06700.1"/>
    </source>
</evidence>
<dbReference type="RefSeq" id="WP_087570859.1">
    <property type="nucleotide sequence ID" value="NZ_BDQX01000054.1"/>
</dbReference>
<dbReference type="Proteomes" id="UP000245202">
    <property type="component" value="Unassembled WGS sequence"/>
</dbReference>
<dbReference type="EMBL" id="BDQX01000054">
    <property type="protein sequence ID" value="GBG06700.1"/>
    <property type="molecule type" value="Genomic_DNA"/>
</dbReference>
<evidence type="ECO:0000313" key="2">
    <source>
        <dbReference type="Proteomes" id="UP000245202"/>
    </source>
</evidence>
<sequence length="71" mass="8242">MSLNRKLLTDADFEEALEKGTRIRVFRDNLIVDGSSVIVRFDDTTVVTQSSVSDLMYHERAGCEFFDIRRR</sequence>
<comment type="caution">
    <text evidence="1">The sequence shown here is derived from an EMBL/GenBank/DDBJ whole genome shotgun (WGS) entry which is preliminary data.</text>
</comment>
<name>A0A2R5EJ99_9BACL</name>
<organism evidence="1 2">
    <name type="scientific">Paenibacillus agaridevorans</name>
    <dbReference type="NCBI Taxonomy" id="171404"/>
    <lineage>
        <taxon>Bacteria</taxon>
        <taxon>Bacillati</taxon>
        <taxon>Bacillota</taxon>
        <taxon>Bacilli</taxon>
        <taxon>Bacillales</taxon>
        <taxon>Paenibacillaceae</taxon>
        <taxon>Paenibacillus</taxon>
    </lineage>
</organism>
<keyword evidence="2" id="KW-1185">Reference proteome</keyword>
<proteinExistence type="predicted"/>